<accession>A0ABR1D9L3</accession>
<dbReference type="InterPro" id="IPR028082">
    <property type="entry name" value="Peripla_BP_I"/>
</dbReference>
<keyword evidence="6 15" id="KW-1133">Transmembrane helix</keyword>
<evidence type="ECO:0000256" key="16">
    <source>
        <dbReference type="SAM" id="SignalP"/>
    </source>
</evidence>
<name>A0ABR1D9L3_NECAM</name>
<protein>
    <recommendedName>
        <fullName evidence="3 13">Guanylate cyclase</fullName>
        <ecNumber evidence="3 13">4.6.1.2</ecNumber>
    </recommendedName>
</protein>
<feature type="transmembrane region" description="Helical" evidence="15">
    <location>
        <begin position="494"/>
        <end position="520"/>
    </location>
</feature>
<dbReference type="InterPro" id="IPR001245">
    <property type="entry name" value="Ser-Thr/Tyr_kinase_cat_dom"/>
</dbReference>
<dbReference type="SMART" id="SM00044">
    <property type="entry name" value="CYCc"/>
    <property type="match status" value="1"/>
</dbReference>
<dbReference type="PANTHER" id="PTHR11920">
    <property type="entry name" value="GUANYLYL CYCLASE"/>
    <property type="match status" value="1"/>
</dbReference>
<evidence type="ECO:0000313" key="19">
    <source>
        <dbReference type="EMBL" id="KAK6746791.1"/>
    </source>
</evidence>
<dbReference type="SUPFAM" id="SSF56112">
    <property type="entry name" value="Protein kinase-like (PK-like)"/>
    <property type="match status" value="1"/>
</dbReference>
<dbReference type="InterPro" id="IPR001054">
    <property type="entry name" value="A/G_cyclase"/>
</dbReference>
<evidence type="ECO:0000259" key="18">
    <source>
        <dbReference type="PROSITE" id="PS50125"/>
    </source>
</evidence>
<keyword evidence="20" id="KW-1185">Reference proteome</keyword>
<dbReference type="Gene3D" id="1.10.510.10">
    <property type="entry name" value="Transferase(Phosphotransferase) domain 1"/>
    <property type="match status" value="1"/>
</dbReference>
<dbReference type="PROSITE" id="PS50011">
    <property type="entry name" value="PROTEIN_KINASE_DOM"/>
    <property type="match status" value="1"/>
</dbReference>
<keyword evidence="16" id="KW-0732">Signal</keyword>
<feature type="compositionally biased region" description="Basic and acidic residues" evidence="14">
    <location>
        <begin position="1078"/>
        <end position="1088"/>
    </location>
</feature>
<dbReference type="InterPro" id="IPR029787">
    <property type="entry name" value="Nucleotide_cyclase"/>
</dbReference>
<dbReference type="InterPro" id="IPR050401">
    <property type="entry name" value="Cyclic_nucleotide_synthase"/>
</dbReference>
<comment type="subcellular location">
    <subcellularLocation>
        <location evidence="2">Membrane</location>
        <topology evidence="2">Single-pass type I membrane protein</topology>
    </subcellularLocation>
</comment>
<evidence type="ECO:0000256" key="12">
    <source>
        <dbReference type="RuleBase" id="RU000405"/>
    </source>
</evidence>
<feature type="region of interest" description="Disordered" evidence="14">
    <location>
        <begin position="1078"/>
        <end position="1100"/>
    </location>
</feature>
<sequence>MRAVQLINVLASFVISQNISLDNTPIPIAGAPSKKLIVVGIAADQYVLPTNIGWAVCGGAIGEALDRLRNLRLIEDYDFRFYVNYSECDPAAAVGVGYYFMKQMKVDMVLGPPCPKAAKIMAHLSTKYEVPWIGWGFVTAADFALGAKYPFATTIIATSQTFGYSVARFLKEFDWNNLSIVYTSNEVKYCDGLVADVEAALNDQILYNPDIVYKQQINRQDIDPLGYALNEIRRRSRIVLVCLDTGKDRRDFLIRTSQLGMSTDEFVYVFMSMRGYAFGQSGTGKEVLSNGLTPLWEDIVNKNADGMDNIAKEAAKRVFIVDLSAQIEDPLLVESFKKRVVPRVRADPLYCDTPACLNNTNQTMGSFARHLHDAFFMYASALGRADAVQADGHQDATVMTTAMVGSFQGLTGMVTINSNGSRLPLYTVYGLDKNGQQQAYINISCVDESNVILQRMYTDEANTIWSTRGGKKPLTMPICGYSGTECPLSFWEQYLIYIVIAISLAALLFLALLCLTVMTVRAKKIEQKRLYAEWQIPQNSLVEVKKGDRHSNRSLQSDPSTFTGSNTFDNESSTFKFYFMNKEPVLVTEHSPGPLTQLEQDLFVKLRKLEHDNVNKFIGVSMDGMNHLVVWRMCARGSLQTIISKGVFTFDSFFITCIIRDIAEALHYLHQSFLDSVGNLTSGICLVNDSWQVKISGFGISRYMDREVMKSSLWVAPEHLSEDPVGQSKPGDIYSFAIICSEVITRKPAWNITERTENNDELIYRIKRGGSRIIRPEIALDSVDISSSLINLVRDCWSQNPSDRPMTEFIVRQMRDMMRSWKKTNLMDHVFSMLEQYTSSLELEVDDRTKELSEEKKKADVLLGRMLPKQVAERLKLGQTVEPESFDSVTVFFSDVVKFTQLAAKCTPIQVVSLLNELYSNFDAIIEKCDVYKVESIGDGYLCVSGLPVRNGSDHIKEIVDMSLAFMEYVREFRILSLPRERVELRIGINSGGCVAGVVGLRMPRYCLFGDTVNTASRMESNGKANHIHLSQSSHSLLISKFQSQYETERRGEVIIKGKGVMETYWVLGHRIPSSFRVKEREQKESTNDSHSQTISSLYDDEVFRNEHNRSISQQL</sequence>
<evidence type="ECO:0000256" key="3">
    <source>
        <dbReference type="ARBA" id="ARBA00012202"/>
    </source>
</evidence>
<feature type="compositionally biased region" description="Polar residues" evidence="14">
    <location>
        <begin position="553"/>
        <end position="566"/>
    </location>
</feature>
<dbReference type="Pfam" id="PF01094">
    <property type="entry name" value="ANF_receptor"/>
    <property type="match status" value="1"/>
</dbReference>
<dbReference type="Gene3D" id="3.40.50.2300">
    <property type="match status" value="2"/>
</dbReference>
<dbReference type="InterPro" id="IPR011009">
    <property type="entry name" value="Kinase-like_dom_sf"/>
</dbReference>
<gene>
    <name evidence="19" type="primary">Necator_chrIV.g13489</name>
    <name evidence="19" type="ORF">RB195_000198</name>
</gene>
<evidence type="ECO:0000256" key="2">
    <source>
        <dbReference type="ARBA" id="ARBA00004479"/>
    </source>
</evidence>
<keyword evidence="8" id="KW-0675">Receptor</keyword>
<feature type="region of interest" description="Disordered" evidence="14">
    <location>
        <begin position="547"/>
        <end position="566"/>
    </location>
</feature>
<dbReference type="PROSITE" id="PS50125">
    <property type="entry name" value="GUANYLATE_CYCLASE_2"/>
    <property type="match status" value="1"/>
</dbReference>
<evidence type="ECO:0000256" key="14">
    <source>
        <dbReference type="SAM" id="MobiDB-lite"/>
    </source>
</evidence>
<keyword evidence="11 13" id="KW-0141">cGMP biosynthesis</keyword>
<keyword evidence="10 12" id="KW-0456">Lyase</keyword>
<dbReference type="SUPFAM" id="SSF55073">
    <property type="entry name" value="Nucleotide cyclase"/>
    <property type="match status" value="1"/>
</dbReference>
<dbReference type="EC" id="4.6.1.2" evidence="3 13"/>
<dbReference type="PROSITE" id="PS00452">
    <property type="entry name" value="GUANYLATE_CYCLASE_1"/>
    <property type="match status" value="1"/>
</dbReference>
<evidence type="ECO:0000256" key="15">
    <source>
        <dbReference type="SAM" id="Phobius"/>
    </source>
</evidence>
<evidence type="ECO:0000256" key="10">
    <source>
        <dbReference type="ARBA" id="ARBA00023239"/>
    </source>
</evidence>
<dbReference type="CDD" id="cd06352">
    <property type="entry name" value="PBP1_NPR_GC-like"/>
    <property type="match status" value="1"/>
</dbReference>
<evidence type="ECO:0000256" key="5">
    <source>
        <dbReference type="ARBA" id="ARBA00022741"/>
    </source>
</evidence>
<keyword evidence="5" id="KW-0547">Nucleotide-binding</keyword>
<evidence type="ECO:0000256" key="1">
    <source>
        <dbReference type="ARBA" id="ARBA00001436"/>
    </source>
</evidence>
<reference evidence="19 20" key="1">
    <citation type="submission" date="2023-08" db="EMBL/GenBank/DDBJ databases">
        <title>A Necator americanus chromosomal reference genome.</title>
        <authorList>
            <person name="Ilik V."/>
            <person name="Petrzelkova K.J."/>
            <person name="Pardy F."/>
            <person name="Fuh T."/>
            <person name="Niatou-Singa F.S."/>
            <person name="Gouil Q."/>
            <person name="Baker L."/>
            <person name="Ritchie M.E."/>
            <person name="Jex A.R."/>
            <person name="Gazzola D."/>
            <person name="Li H."/>
            <person name="Toshio Fujiwara R."/>
            <person name="Zhan B."/>
            <person name="Aroian R.V."/>
            <person name="Pafco B."/>
            <person name="Schwarz E.M."/>
        </authorList>
    </citation>
    <scope>NUCLEOTIDE SEQUENCE [LARGE SCALE GENOMIC DNA]</scope>
    <source>
        <strain evidence="19 20">Aroian</strain>
        <tissue evidence="19">Whole animal</tissue>
    </source>
</reference>
<keyword evidence="7 15" id="KW-0472">Membrane</keyword>
<evidence type="ECO:0000256" key="4">
    <source>
        <dbReference type="ARBA" id="ARBA00022692"/>
    </source>
</evidence>
<dbReference type="Pfam" id="PF07714">
    <property type="entry name" value="PK_Tyr_Ser-Thr"/>
    <property type="match status" value="1"/>
</dbReference>
<comment type="caution">
    <text evidence="19">The sequence shown here is derived from an EMBL/GenBank/DDBJ whole genome shotgun (WGS) entry which is preliminary data.</text>
</comment>
<evidence type="ECO:0000313" key="20">
    <source>
        <dbReference type="Proteomes" id="UP001303046"/>
    </source>
</evidence>
<dbReference type="SUPFAM" id="SSF53822">
    <property type="entry name" value="Periplasmic binding protein-like I"/>
    <property type="match status" value="1"/>
</dbReference>
<evidence type="ECO:0000256" key="7">
    <source>
        <dbReference type="ARBA" id="ARBA00023136"/>
    </source>
</evidence>
<feature type="signal peptide" evidence="16">
    <location>
        <begin position="1"/>
        <end position="16"/>
    </location>
</feature>
<proteinExistence type="inferred from homology"/>
<dbReference type="CDD" id="cd07302">
    <property type="entry name" value="CHD"/>
    <property type="match status" value="1"/>
</dbReference>
<keyword evidence="4 15" id="KW-0812">Transmembrane</keyword>
<dbReference type="EMBL" id="JAVFWL010000004">
    <property type="protein sequence ID" value="KAK6746791.1"/>
    <property type="molecule type" value="Genomic_DNA"/>
</dbReference>
<comment type="similarity">
    <text evidence="12">Belongs to the adenylyl cyclase class-4/guanylyl cyclase family.</text>
</comment>
<feature type="domain" description="Guanylate cyclase" evidence="18">
    <location>
        <begin position="890"/>
        <end position="1020"/>
    </location>
</feature>
<dbReference type="Gene3D" id="3.30.70.1230">
    <property type="entry name" value="Nucleotide cyclase"/>
    <property type="match status" value="1"/>
</dbReference>
<evidence type="ECO:0000256" key="13">
    <source>
        <dbReference type="RuleBase" id="RU003431"/>
    </source>
</evidence>
<dbReference type="Proteomes" id="UP001303046">
    <property type="component" value="Unassembled WGS sequence"/>
</dbReference>
<dbReference type="InterPro" id="IPR000719">
    <property type="entry name" value="Prot_kinase_dom"/>
</dbReference>
<dbReference type="Pfam" id="PF00211">
    <property type="entry name" value="Guanylate_cyc"/>
    <property type="match status" value="1"/>
</dbReference>
<feature type="chain" id="PRO_5045600205" description="Guanylate cyclase" evidence="16">
    <location>
        <begin position="17"/>
        <end position="1116"/>
    </location>
</feature>
<keyword evidence="9" id="KW-0325">Glycoprotein</keyword>
<evidence type="ECO:0000256" key="11">
    <source>
        <dbReference type="ARBA" id="ARBA00023293"/>
    </source>
</evidence>
<evidence type="ECO:0000256" key="8">
    <source>
        <dbReference type="ARBA" id="ARBA00023170"/>
    </source>
</evidence>
<comment type="catalytic activity">
    <reaction evidence="1 13">
        <text>GTP = 3',5'-cyclic GMP + diphosphate</text>
        <dbReference type="Rhea" id="RHEA:13665"/>
        <dbReference type="ChEBI" id="CHEBI:33019"/>
        <dbReference type="ChEBI" id="CHEBI:37565"/>
        <dbReference type="ChEBI" id="CHEBI:57746"/>
        <dbReference type="EC" id="4.6.1.2"/>
    </reaction>
</comment>
<dbReference type="InterPro" id="IPR001828">
    <property type="entry name" value="ANF_lig-bd_rcpt"/>
</dbReference>
<evidence type="ECO:0000256" key="9">
    <source>
        <dbReference type="ARBA" id="ARBA00023180"/>
    </source>
</evidence>
<evidence type="ECO:0000256" key="6">
    <source>
        <dbReference type="ARBA" id="ARBA00022989"/>
    </source>
</evidence>
<organism evidence="19 20">
    <name type="scientific">Necator americanus</name>
    <name type="common">Human hookworm</name>
    <dbReference type="NCBI Taxonomy" id="51031"/>
    <lineage>
        <taxon>Eukaryota</taxon>
        <taxon>Metazoa</taxon>
        <taxon>Ecdysozoa</taxon>
        <taxon>Nematoda</taxon>
        <taxon>Chromadorea</taxon>
        <taxon>Rhabditida</taxon>
        <taxon>Rhabditina</taxon>
        <taxon>Rhabditomorpha</taxon>
        <taxon>Strongyloidea</taxon>
        <taxon>Ancylostomatidae</taxon>
        <taxon>Bunostominae</taxon>
        <taxon>Necator</taxon>
    </lineage>
</organism>
<dbReference type="PANTHER" id="PTHR11920:SF495">
    <property type="entry name" value="RECEPTOR-TYPE GUANYLATE CYCLASE GCY-7"/>
    <property type="match status" value="1"/>
</dbReference>
<dbReference type="InterPro" id="IPR018297">
    <property type="entry name" value="A/G_cyclase_CS"/>
</dbReference>
<feature type="domain" description="Protein kinase" evidence="17">
    <location>
        <begin position="530"/>
        <end position="818"/>
    </location>
</feature>
<evidence type="ECO:0000259" key="17">
    <source>
        <dbReference type="PROSITE" id="PS50011"/>
    </source>
</evidence>